<comment type="caution">
    <text evidence="2">The sequence shown here is derived from an EMBL/GenBank/DDBJ whole genome shotgun (WGS) entry which is preliminary data.</text>
</comment>
<proteinExistence type="predicted"/>
<dbReference type="STRING" id="1325734.A0A428Q216"/>
<organism evidence="2 3">
    <name type="scientific">Fusarium duplospermum</name>
    <dbReference type="NCBI Taxonomy" id="1325734"/>
    <lineage>
        <taxon>Eukaryota</taxon>
        <taxon>Fungi</taxon>
        <taxon>Dikarya</taxon>
        <taxon>Ascomycota</taxon>
        <taxon>Pezizomycotina</taxon>
        <taxon>Sordariomycetes</taxon>
        <taxon>Hypocreomycetidae</taxon>
        <taxon>Hypocreales</taxon>
        <taxon>Nectriaceae</taxon>
        <taxon>Fusarium</taxon>
        <taxon>Fusarium solani species complex</taxon>
    </lineage>
</organism>
<evidence type="ECO:0000313" key="3">
    <source>
        <dbReference type="Proteomes" id="UP000288168"/>
    </source>
</evidence>
<sequence length="206" mass="23180">MRLINVKTGQLEQFFGSSIPKYVILSHTWGSDEIPFQDLEQITKHSKGFPSRKVRKLKKLAGYSKIVDFCAKIVDRCSDIEYAWIDTCCIDKASSAELSEAINSMFQWYEQAEECFAYLCDVSVGQDPKAIGSDFRKSRWFTRGWTLQELLAPFRVVFFDGGWNKIGSRDSLGSVIKEATGISSAYISGTADKSTGFYRNCVSIGI</sequence>
<dbReference type="Pfam" id="PF06985">
    <property type="entry name" value="HET"/>
    <property type="match status" value="1"/>
</dbReference>
<dbReference type="PANTHER" id="PTHR10622">
    <property type="entry name" value="HET DOMAIN-CONTAINING PROTEIN"/>
    <property type="match status" value="1"/>
</dbReference>
<reference evidence="2 3" key="1">
    <citation type="submission" date="2017-06" db="EMBL/GenBank/DDBJ databases">
        <title>Comparative genomic analysis of Ambrosia Fusariam Clade fungi.</title>
        <authorList>
            <person name="Stajich J.E."/>
            <person name="Carrillo J."/>
            <person name="Kijimoto T."/>
            <person name="Eskalen A."/>
            <person name="O'Donnell K."/>
            <person name="Kasson M."/>
        </authorList>
    </citation>
    <scope>NUCLEOTIDE SEQUENCE [LARGE SCALE GENOMIC DNA]</scope>
    <source>
        <strain evidence="2 3">NRRL62584</strain>
    </source>
</reference>
<protein>
    <recommendedName>
        <fullName evidence="1">Heterokaryon incompatibility domain-containing protein</fullName>
    </recommendedName>
</protein>
<name>A0A428Q216_9HYPO</name>
<feature type="domain" description="Heterokaryon incompatibility" evidence="1">
    <location>
        <begin position="22"/>
        <end position="120"/>
    </location>
</feature>
<evidence type="ECO:0000259" key="1">
    <source>
        <dbReference type="Pfam" id="PF06985"/>
    </source>
</evidence>
<accession>A0A428Q216</accession>
<dbReference type="Proteomes" id="UP000288168">
    <property type="component" value="Unassembled WGS sequence"/>
</dbReference>
<dbReference type="AlphaFoldDB" id="A0A428Q216"/>
<dbReference type="InterPro" id="IPR010730">
    <property type="entry name" value="HET"/>
</dbReference>
<keyword evidence="3" id="KW-1185">Reference proteome</keyword>
<evidence type="ECO:0000313" key="2">
    <source>
        <dbReference type="EMBL" id="RSL59344.1"/>
    </source>
</evidence>
<gene>
    <name evidence="2" type="ORF">CEP54_007271</name>
</gene>
<dbReference type="PANTHER" id="PTHR10622:SF10">
    <property type="entry name" value="HET DOMAIN-CONTAINING PROTEIN"/>
    <property type="match status" value="1"/>
</dbReference>
<dbReference type="OrthoDB" id="20872at2759"/>
<dbReference type="EMBL" id="NKCI01000066">
    <property type="protein sequence ID" value="RSL59344.1"/>
    <property type="molecule type" value="Genomic_DNA"/>
</dbReference>